<keyword evidence="1" id="KW-0732">Signal</keyword>
<organism evidence="2 3">
    <name type="scientific">Saccharospirillum salsuginis</name>
    <dbReference type="NCBI Taxonomy" id="418750"/>
    <lineage>
        <taxon>Bacteria</taxon>
        <taxon>Pseudomonadati</taxon>
        <taxon>Pseudomonadota</taxon>
        <taxon>Gammaproteobacteria</taxon>
        <taxon>Oceanospirillales</taxon>
        <taxon>Saccharospirillaceae</taxon>
        <taxon>Saccharospirillum</taxon>
    </lineage>
</organism>
<keyword evidence="3" id="KW-1185">Reference proteome</keyword>
<reference evidence="2" key="1">
    <citation type="journal article" date="2014" name="Int. J. Syst. Evol. Microbiol.">
        <title>Complete genome sequence of Corynebacterium casei LMG S-19264T (=DSM 44701T), isolated from a smear-ripened cheese.</title>
        <authorList>
            <consortium name="US DOE Joint Genome Institute (JGI-PGF)"/>
            <person name="Walter F."/>
            <person name="Albersmeier A."/>
            <person name="Kalinowski J."/>
            <person name="Ruckert C."/>
        </authorList>
    </citation>
    <scope>NUCLEOTIDE SEQUENCE</scope>
    <source>
        <strain evidence="2">KCTC 22169</strain>
    </source>
</reference>
<comment type="caution">
    <text evidence="2">The sequence shown here is derived from an EMBL/GenBank/DDBJ whole genome shotgun (WGS) entry which is preliminary data.</text>
</comment>
<dbReference type="Proteomes" id="UP000626148">
    <property type="component" value="Unassembled WGS sequence"/>
</dbReference>
<gene>
    <name evidence="2" type="ORF">GCM10007392_00730</name>
</gene>
<evidence type="ECO:0008006" key="4">
    <source>
        <dbReference type="Google" id="ProtNLM"/>
    </source>
</evidence>
<evidence type="ECO:0000256" key="1">
    <source>
        <dbReference type="SAM" id="SignalP"/>
    </source>
</evidence>
<dbReference type="AlphaFoldDB" id="A0A918N5B3"/>
<evidence type="ECO:0000313" key="3">
    <source>
        <dbReference type="Proteomes" id="UP000626148"/>
    </source>
</evidence>
<sequence>MRKAGLLAAASLGWLLAAWVQAAGTTQFERCQTTLARVVQQPLLTFELYPRYLLDRHQNPRPSGPAQGLAWCESTLWAQVSQNLEQQSALVSSECRRSQRIPRDYRGLQSYFMGIPNLACETGWFTELTPRQWERVQPMLADMNTLEYDCYQGLEALARGGEIRRSQAKSMYNAVMLSRKVFEKRWETLLQELSTVPREALQEREAQLSQCESILEQALKR</sequence>
<name>A0A918N5B3_9GAMM</name>
<feature type="signal peptide" evidence="1">
    <location>
        <begin position="1"/>
        <end position="22"/>
    </location>
</feature>
<feature type="chain" id="PRO_5038079852" description="DUF1311 domain-containing protein" evidence="1">
    <location>
        <begin position="23"/>
        <end position="221"/>
    </location>
</feature>
<reference evidence="2" key="2">
    <citation type="submission" date="2020-09" db="EMBL/GenBank/DDBJ databases">
        <authorList>
            <person name="Sun Q."/>
            <person name="Kim S."/>
        </authorList>
    </citation>
    <scope>NUCLEOTIDE SEQUENCE</scope>
    <source>
        <strain evidence="2">KCTC 22169</strain>
    </source>
</reference>
<dbReference type="EMBL" id="BMXR01000001">
    <property type="protein sequence ID" value="GGX38416.1"/>
    <property type="molecule type" value="Genomic_DNA"/>
</dbReference>
<proteinExistence type="predicted"/>
<dbReference type="RefSeq" id="WP_189606509.1">
    <property type="nucleotide sequence ID" value="NZ_BMXR01000001.1"/>
</dbReference>
<accession>A0A918N5B3</accession>
<evidence type="ECO:0000313" key="2">
    <source>
        <dbReference type="EMBL" id="GGX38416.1"/>
    </source>
</evidence>
<protein>
    <recommendedName>
        <fullName evidence="4">DUF1311 domain-containing protein</fullName>
    </recommendedName>
</protein>